<evidence type="ECO:0000259" key="7">
    <source>
        <dbReference type="PROSITE" id="PS50048"/>
    </source>
</evidence>
<dbReference type="SMART" id="SM00066">
    <property type="entry name" value="GAL4"/>
    <property type="match status" value="1"/>
</dbReference>
<keyword evidence="4" id="KW-0804">Transcription</keyword>
<dbReference type="GO" id="GO:0005634">
    <property type="term" value="C:nucleus"/>
    <property type="evidence" value="ECO:0007669"/>
    <property type="project" value="UniProtKB-SubCell"/>
</dbReference>
<protein>
    <recommendedName>
        <fullName evidence="7">Zn(2)-C6 fungal-type domain-containing protein</fullName>
    </recommendedName>
</protein>
<dbReference type="STRING" id="1432141.A0A015KKW4"/>
<gene>
    <name evidence="8" type="ORF">RirG_180620</name>
</gene>
<feature type="region of interest" description="Disordered" evidence="6">
    <location>
        <begin position="896"/>
        <end position="926"/>
    </location>
</feature>
<reference evidence="8 9" key="1">
    <citation type="submission" date="2014-02" db="EMBL/GenBank/DDBJ databases">
        <title>Single nucleus genome sequencing reveals high similarity among nuclei of an endomycorrhizal fungus.</title>
        <authorList>
            <person name="Lin K."/>
            <person name="Geurts R."/>
            <person name="Zhang Z."/>
            <person name="Limpens E."/>
            <person name="Saunders D.G."/>
            <person name="Mu D."/>
            <person name="Pang E."/>
            <person name="Cao H."/>
            <person name="Cha H."/>
            <person name="Lin T."/>
            <person name="Zhou Q."/>
            <person name="Shang Y."/>
            <person name="Li Y."/>
            <person name="Ivanov S."/>
            <person name="Sharma T."/>
            <person name="Velzen R.V."/>
            <person name="Ruijter N.D."/>
            <person name="Aanen D.K."/>
            <person name="Win J."/>
            <person name="Kamoun S."/>
            <person name="Bisseling T."/>
            <person name="Huang S."/>
        </authorList>
    </citation>
    <scope>NUCLEOTIDE SEQUENCE [LARGE SCALE GENOMIC DNA]</scope>
    <source>
        <strain evidence="9">DAOM197198w</strain>
    </source>
</reference>
<dbReference type="OrthoDB" id="2123952at2759"/>
<dbReference type="SMART" id="SM00906">
    <property type="entry name" value="Fungal_trans"/>
    <property type="match status" value="1"/>
</dbReference>
<dbReference type="AlphaFoldDB" id="A0A015KKW4"/>
<keyword evidence="5" id="KW-0539">Nucleus</keyword>
<evidence type="ECO:0000256" key="4">
    <source>
        <dbReference type="ARBA" id="ARBA00023163"/>
    </source>
</evidence>
<feature type="region of interest" description="Disordered" evidence="6">
    <location>
        <begin position="215"/>
        <end position="236"/>
    </location>
</feature>
<sequence length="926" mass="103826">MDHPPTFTSINVSSLINNPPASEAETPPIKRKRLTQACDACRKKKVKCSGEKPTCNNCARLGVNCTYLPSTRKRGPRVGLVESLEKRLQQMEKLLQPLKEQGLVDDSEIDDKPIGGYSSSKKPRLSSDDVSFSAQNNSSNYNNNNNNNNNNKSAFTPTTNSQNVNQFQQTFGNYNNSNQQSRPSYQQNEFNIYSQQKSEPQINQLQMPSDQIQKVMEHHDNSQKSENDSAGSGKEDDELIYFGKTSLLKPGFRHTSEIMCKNAVPPESPTISEGSSQSGINSGDTTPILNSPIPRIIIASDHIPIEIIEHLASCFFRYIDIQLSIFHEATFMRQLRQNKVSAFLVYAMCAVSSRYATHPAIVRKPPYTAGEQFANVATKMILQSFDYPSVEYVQAFILLTLHNFGTCKGPRAWMYIGMAIRMAQEIGLHKIDETASGAQPVKLKSEATFIQKETKRRIFWACFLLDRYSACALGRPTLIDEDDCDVRLPCNEAIWNYDHPFSKSLIEGYFNEVHVKRDSRINLTNNGLCACFISVAALLGRVTQFVNRSKPANSLPPWDPQSQFSILANELDMWYNSLSPHYTYSKERLQKLMTNGTGVIFSSLHLLFNATVIVLNRPNIAILQNNEVGEPHLEFMRASAERCSAAAKVVVAIASDILQNGCQCFSPYTVYPIFVSTTILINDTYSSKISVAEEAKMNLSTVEKYLTTMGPYWAMGNKFLCMINEMRKMRAEQEEKNNNIFNNNLNPEQMNDITLSTDAGLLAYWNRTNNAAATGTNNNNNLGDISSIILPEEFASPRWLGSINEPSVPNDTFSSFLRSTGPFTPRTLSRILKTKPGENSTDNDYFTQDTAVAFNNFPPPVYEGYPMIDLPLLQNFDWNMSERDFILNRPLKHWSSINGSTNDDSTNDTRSMSTTTVSSNTPNGSA</sequence>
<evidence type="ECO:0000256" key="1">
    <source>
        <dbReference type="ARBA" id="ARBA00004123"/>
    </source>
</evidence>
<keyword evidence="9" id="KW-1185">Reference proteome</keyword>
<evidence type="ECO:0000256" key="6">
    <source>
        <dbReference type="SAM" id="MobiDB-lite"/>
    </source>
</evidence>
<keyword evidence="3" id="KW-0805">Transcription regulation</keyword>
<feature type="region of interest" description="Disordered" evidence="6">
    <location>
        <begin position="1"/>
        <end position="28"/>
    </location>
</feature>
<dbReference type="PANTHER" id="PTHR47338:SF5">
    <property type="entry name" value="ZN(II)2CYS6 TRANSCRIPTION FACTOR (EUROFUNG)"/>
    <property type="match status" value="1"/>
</dbReference>
<organism evidence="8 9">
    <name type="scientific">Rhizophagus irregularis (strain DAOM 197198w)</name>
    <name type="common">Glomus intraradices</name>
    <dbReference type="NCBI Taxonomy" id="1432141"/>
    <lineage>
        <taxon>Eukaryota</taxon>
        <taxon>Fungi</taxon>
        <taxon>Fungi incertae sedis</taxon>
        <taxon>Mucoromycota</taxon>
        <taxon>Glomeromycotina</taxon>
        <taxon>Glomeromycetes</taxon>
        <taxon>Glomerales</taxon>
        <taxon>Glomeraceae</taxon>
        <taxon>Rhizophagus</taxon>
    </lineage>
</organism>
<evidence type="ECO:0000256" key="3">
    <source>
        <dbReference type="ARBA" id="ARBA00023015"/>
    </source>
</evidence>
<dbReference type="Pfam" id="PF04082">
    <property type="entry name" value="Fungal_trans"/>
    <property type="match status" value="1"/>
</dbReference>
<dbReference type="PRINTS" id="PR00755">
    <property type="entry name" value="AFLATOXINBRP"/>
</dbReference>
<dbReference type="InterPro" id="IPR036864">
    <property type="entry name" value="Zn2-C6_fun-type_DNA-bd_sf"/>
</dbReference>
<dbReference type="InterPro" id="IPR007219">
    <property type="entry name" value="XnlR_reg_dom"/>
</dbReference>
<dbReference type="PROSITE" id="PS50048">
    <property type="entry name" value="ZN2_CY6_FUNGAL_2"/>
    <property type="match status" value="1"/>
</dbReference>
<evidence type="ECO:0000256" key="2">
    <source>
        <dbReference type="ARBA" id="ARBA00022723"/>
    </source>
</evidence>
<evidence type="ECO:0000313" key="8">
    <source>
        <dbReference type="EMBL" id="EXX60356.1"/>
    </source>
</evidence>
<dbReference type="PROSITE" id="PS00463">
    <property type="entry name" value="ZN2_CY6_FUNGAL_1"/>
    <property type="match status" value="1"/>
</dbReference>
<dbReference type="InterPro" id="IPR001138">
    <property type="entry name" value="Zn2Cys6_DnaBD"/>
</dbReference>
<dbReference type="InterPro" id="IPR050815">
    <property type="entry name" value="TF_fung"/>
</dbReference>
<dbReference type="CDD" id="cd00067">
    <property type="entry name" value="GAL4"/>
    <property type="match status" value="1"/>
</dbReference>
<feature type="compositionally biased region" description="Polar residues" evidence="6">
    <location>
        <begin position="1"/>
        <end position="20"/>
    </location>
</feature>
<feature type="domain" description="Zn(2)-C6 fungal-type" evidence="7">
    <location>
        <begin position="37"/>
        <end position="67"/>
    </location>
</feature>
<evidence type="ECO:0000256" key="5">
    <source>
        <dbReference type="ARBA" id="ARBA00023242"/>
    </source>
</evidence>
<accession>A0A015KKW4</accession>
<dbReference type="GO" id="GO:0003677">
    <property type="term" value="F:DNA binding"/>
    <property type="evidence" value="ECO:0007669"/>
    <property type="project" value="InterPro"/>
</dbReference>
<dbReference type="SUPFAM" id="SSF57701">
    <property type="entry name" value="Zn2/Cys6 DNA-binding domain"/>
    <property type="match status" value="1"/>
</dbReference>
<comment type="caution">
    <text evidence="8">The sequence shown here is derived from an EMBL/GenBank/DDBJ whole genome shotgun (WGS) entry which is preliminary data.</text>
</comment>
<comment type="subcellular location">
    <subcellularLocation>
        <location evidence="1">Nucleus</location>
    </subcellularLocation>
</comment>
<dbReference type="OMA" id="ADTTENM"/>
<dbReference type="GO" id="GO:0006351">
    <property type="term" value="P:DNA-templated transcription"/>
    <property type="evidence" value="ECO:0007669"/>
    <property type="project" value="InterPro"/>
</dbReference>
<feature type="compositionally biased region" description="Low complexity" evidence="6">
    <location>
        <begin position="136"/>
        <end position="151"/>
    </location>
</feature>
<feature type="compositionally biased region" description="Basic and acidic residues" evidence="6">
    <location>
        <begin position="215"/>
        <end position="227"/>
    </location>
</feature>
<dbReference type="PANTHER" id="PTHR47338">
    <property type="entry name" value="ZN(II)2CYS6 TRANSCRIPTION FACTOR (EUROFUNG)-RELATED"/>
    <property type="match status" value="1"/>
</dbReference>
<evidence type="ECO:0000313" key="9">
    <source>
        <dbReference type="Proteomes" id="UP000022910"/>
    </source>
</evidence>
<dbReference type="CDD" id="cd12148">
    <property type="entry name" value="fungal_TF_MHR"/>
    <property type="match status" value="1"/>
</dbReference>
<dbReference type="Gene3D" id="4.10.240.10">
    <property type="entry name" value="Zn(2)-C6 fungal-type DNA-binding domain"/>
    <property type="match status" value="1"/>
</dbReference>
<feature type="region of interest" description="Disordered" evidence="6">
    <location>
        <begin position="102"/>
        <end position="160"/>
    </location>
</feature>
<name>A0A015KKW4_RHIIW</name>
<dbReference type="GO" id="GO:0008270">
    <property type="term" value="F:zinc ion binding"/>
    <property type="evidence" value="ECO:0007669"/>
    <property type="project" value="InterPro"/>
</dbReference>
<dbReference type="GO" id="GO:0000981">
    <property type="term" value="F:DNA-binding transcription factor activity, RNA polymerase II-specific"/>
    <property type="evidence" value="ECO:0007669"/>
    <property type="project" value="InterPro"/>
</dbReference>
<keyword evidence="2" id="KW-0479">Metal-binding</keyword>
<dbReference type="Pfam" id="PF00172">
    <property type="entry name" value="Zn_clus"/>
    <property type="match status" value="1"/>
</dbReference>
<proteinExistence type="predicted"/>
<dbReference type="HOGENOM" id="CLU_315493_0_0_1"/>
<dbReference type="EMBL" id="JEMT01025945">
    <property type="protein sequence ID" value="EXX60356.1"/>
    <property type="molecule type" value="Genomic_DNA"/>
</dbReference>
<dbReference type="Proteomes" id="UP000022910">
    <property type="component" value="Unassembled WGS sequence"/>
</dbReference>